<dbReference type="Gene3D" id="3.20.20.70">
    <property type="entry name" value="Aldolase class I"/>
    <property type="match status" value="1"/>
</dbReference>
<evidence type="ECO:0008006" key="14">
    <source>
        <dbReference type="Google" id="ProtNLM"/>
    </source>
</evidence>
<evidence type="ECO:0000256" key="9">
    <source>
        <dbReference type="ARBA" id="ARBA00023014"/>
    </source>
</evidence>
<sequence>MFDTLFSPISINTLTLKNRIAYPSLGLLYSWDRKLNDRYLNYFTEIARGGAGVVTVGPVGIDFLGSGLAVLGLDTDEAIPDFRRVTEAIRAEGASPWIQLFHAGAYSHPILLNGETPMAPSAIYSNYSKSTPREMTTEDIQGVQKAFADTAERAVEAGFDGVEIIGSAGYLITQFLSPKTNQRDDDYGGSLTNRLRFPTEVIKACRKAIGETVPLSIRMAGNDFVPESNTDAETPVIAKAYEKSGVNLINVTGGWHESRVPQLPMDLPRTGYAYLAANIRKATSIPVMASNRITTPMDAERLLNDGYCDMVNLGRVLIADPFWPTKAKAGRIDEIRPCVACSQGCTDEVFSGNPVTCIGNPRAGFEAERVIRPAASPKKIMVAGAGPAGMEAAVTAAQMGHEVHLFEARDAIGGQIGIAATPPHKGELLEYHRYYRAMIKRHGVALSLSTPVTPTLIGKEKPDHIIVAEGAAPALPPIPGADADGILSSWDILKTDRPLGKRVAIIGGGAVGLETAMHIAVKGALSPAMFHFLSAHEAAPPEKLKERLFTGNHEVTVFEMAPRAGGDLGRSTRWIMMANLKRYGVKLVTDATVTKLSAKKVTWSQGEHAQDKFFDTVILATGSTSVTDLSSRLPDLGVPFTVIGDGLAPGKLNHAIHGGFLAALQLESET</sequence>
<dbReference type="SUPFAM" id="SSF51395">
    <property type="entry name" value="FMN-linked oxidoreductases"/>
    <property type="match status" value="1"/>
</dbReference>
<dbReference type="SUPFAM" id="SSF51905">
    <property type="entry name" value="FAD/NAD(P)-binding domain"/>
    <property type="match status" value="1"/>
</dbReference>
<evidence type="ECO:0000256" key="8">
    <source>
        <dbReference type="ARBA" id="ARBA00023004"/>
    </source>
</evidence>
<dbReference type="Gene3D" id="3.50.50.60">
    <property type="entry name" value="FAD/NAD(P)-binding domain"/>
    <property type="match status" value="1"/>
</dbReference>
<evidence type="ECO:0000256" key="1">
    <source>
        <dbReference type="ARBA" id="ARBA00001917"/>
    </source>
</evidence>
<keyword evidence="8" id="KW-0408">Iron</keyword>
<keyword evidence="7" id="KW-0560">Oxidoreductase</keyword>
<feature type="domain" description="FAD/NAD(P)-binding" evidence="11">
    <location>
        <begin position="379"/>
        <end position="630"/>
    </location>
</feature>
<keyword evidence="9" id="KW-0411">Iron-sulfur</keyword>
<comment type="cofactor">
    <cofactor evidence="2">
        <name>[4Fe-4S] cluster</name>
        <dbReference type="ChEBI" id="CHEBI:49883"/>
    </cofactor>
</comment>
<dbReference type="EMBL" id="AP024488">
    <property type="protein sequence ID" value="BCS94738.1"/>
    <property type="molecule type" value="Genomic_DNA"/>
</dbReference>
<evidence type="ECO:0000313" key="13">
    <source>
        <dbReference type="Proteomes" id="UP001320148"/>
    </source>
</evidence>
<evidence type="ECO:0000256" key="6">
    <source>
        <dbReference type="ARBA" id="ARBA00022723"/>
    </source>
</evidence>
<evidence type="ECO:0000256" key="5">
    <source>
        <dbReference type="ARBA" id="ARBA00022643"/>
    </source>
</evidence>
<dbReference type="PRINTS" id="PR00469">
    <property type="entry name" value="PNDRDTASEII"/>
</dbReference>
<dbReference type="Pfam" id="PF07992">
    <property type="entry name" value="Pyr_redox_2"/>
    <property type="match status" value="1"/>
</dbReference>
<gene>
    <name evidence="12" type="ORF">DSLASN_03700</name>
</gene>
<comment type="similarity">
    <text evidence="3">In the N-terminal section; belongs to the NADH:flavin oxidoreductase/NADH oxidase family.</text>
</comment>
<keyword evidence="4" id="KW-0285">Flavoprotein</keyword>
<evidence type="ECO:0000313" key="12">
    <source>
        <dbReference type="EMBL" id="BCS94738.1"/>
    </source>
</evidence>
<dbReference type="RefSeq" id="WP_236891038.1">
    <property type="nucleotide sequence ID" value="NZ_AP024488.1"/>
</dbReference>
<dbReference type="Gene3D" id="3.40.50.720">
    <property type="entry name" value="NAD(P)-binding Rossmann-like Domain"/>
    <property type="match status" value="1"/>
</dbReference>
<evidence type="ECO:0000256" key="3">
    <source>
        <dbReference type="ARBA" id="ARBA00011048"/>
    </source>
</evidence>
<proteinExistence type="inferred from homology"/>
<reference evidence="12 13" key="1">
    <citation type="submission" date="2021-02" db="EMBL/GenBank/DDBJ databases">
        <title>Complete genome of Desulfoluna sp. strain ASN36.</title>
        <authorList>
            <person name="Takahashi A."/>
            <person name="Kojima H."/>
            <person name="Fukui M."/>
        </authorList>
    </citation>
    <scope>NUCLEOTIDE SEQUENCE [LARGE SCALE GENOMIC DNA]</scope>
    <source>
        <strain evidence="12 13">ASN36</strain>
    </source>
</reference>
<evidence type="ECO:0000259" key="11">
    <source>
        <dbReference type="Pfam" id="PF07992"/>
    </source>
</evidence>
<comment type="cofactor">
    <cofactor evidence="1">
        <name>FMN</name>
        <dbReference type="ChEBI" id="CHEBI:58210"/>
    </cofactor>
</comment>
<dbReference type="InterPro" id="IPR051793">
    <property type="entry name" value="NADH:flavin_oxidoreductase"/>
</dbReference>
<dbReference type="InterPro" id="IPR001155">
    <property type="entry name" value="OxRdtase_FMN_N"/>
</dbReference>
<dbReference type="CDD" id="cd02803">
    <property type="entry name" value="OYE_like_FMN_family"/>
    <property type="match status" value="1"/>
</dbReference>
<feature type="domain" description="NADH:flavin oxidoreductase/NADH oxidase N-terminal" evidence="10">
    <location>
        <begin position="5"/>
        <end position="333"/>
    </location>
</feature>
<dbReference type="InterPro" id="IPR036188">
    <property type="entry name" value="FAD/NAD-bd_sf"/>
</dbReference>
<evidence type="ECO:0000256" key="7">
    <source>
        <dbReference type="ARBA" id="ARBA00023002"/>
    </source>
</evidence>
<dbReference type="PANTHER" id="PTHR42917">
    <property type="entry name" value="2,4-DIENOYL-COA REDUCTASE"/>
    <property type="match status" value="1"/>
</dbReference>
<organism evidence="12 13">
    <name type="scientific">Desulfoluna limicola</name>
    <dbReference type="NCBI Taxonomy" id="2810562"/>
    <lineage>
        <taxon>Bacteria</taxon>
        <taxon>Pseudomonadati</taxon>
        <taxon>Thermodesulfobacteriota</taxon>
        <taxon>Desulfobacteria</taxon>
        <taxon>Desulfobacterales</taxon>
        <taxon>Desulfolunaceae</taxon>
        <taxon>Desulfoluna</taxon>
    </lineage>
</organism>
<dbReference type="InterPro" id="IPR023753">
    <property type="entry name" value="FAD/NAD-binding_dom"/>
</dbReference>
<keyword evidence="13" id="KW-1185">Reference proteome</keyword>
<dbReference type="PANTHER" id="PTHR42917:SF2">
    <property type="entry name" value="2,4-DIENOYL-COA REDUCTASE [(2E)-ENOYL-COA-PRODUCING]"/>
    <property type="match status" value="1"/>
</dbReference>
<dbReference type="InterPro" id="IPR013785">
    <property type="entry name" value="Aldolase_TIM"/>
</dbReference>
<dbReference type="Pfam" id="PF00724">
    <property type="entry name" value="Oxidored_FMN"/>
    <property type="match status" value="1"/>
</dbReference>
<keyword evidence="6" id="KW-0479">Metal-binding</keyword>
<evidence type="ECO:0000256" key="4">
    <source>
        <dbReference type="ARBA" id="ARBA00022630"/>
    </source>
</evidence>
<protein>
    <recommendedName>
        <fullName evidence="14">NADH:flavin oxidoreductase</fullName>
    </recommendedName>
</protein>
<evidence type="ECO:0000259" key="10">
    <source>
        <dbReference type="Pfam" id="PF00724"/>
    </source>
</evidence>
<keyword evidence="5" id="KW-0288">FMN</keyword>
<name>A0ABM7PAS2_9BACT</name>
<evidence type="ECO:0000256" key="2">
    <source>
        <dbReference type="ARBA" id="ARBA00001966"/>
    </source>
</evidence>
<accession>A0ABM7PAS2</accession>
<dbReference type="PRINTS" id="PR00368">
    <property type="entry name" value="FADPNR"/>
</dbReference>
<dbReference type="Proteomes" id="UP001320148">
    <property type="component" value="Chromosome"/>
</dbReference>